<keyword evidence="4" id="KW-1185">Reference proteome</keyword>
<name>A0ABW5N8D0_9FLAO</name>
<dbReference type="Proteomes" id="UP001597459">
    <property type="component" value="Unassembled WGS sequence"/>
</dbReference>
<dbReference type="RefSeq" id="WP_378257579.1">
    <property type="nucleotide sequence ID" value="NZ_JBHSJV010000001.1"/>
</dbReference>
<dbReference type="Pfam" id="PF00072">
    <property type="entry name" value="Response_reg"/>
    <property type="match status" value="1"/>
</dbReference>
<feature type="domain" description="Response regulatory" evidence="2">
    <location>
        <begin position="6"/>
        <end position="140"/>
    </location>
</feature>
<dbReference type="InterPro" id="IPR011006">
    <property type="entry name" value="CheY-like_superfamily"/>
</dbReference>
<accession>A0ABW5N8D0</accession>
<dbReference type="PANTHER" id="PTHR44520">
    <property type="entry name" value="RESPONSE REGULATOR RCP1-RELATED"/>
    <property type="match status" value="1"/>
</dbReference>
<evidence type="ECO:0000313" key="4">
    <source>
        <dbReference type="Proteomes" id="UP001597459"/>
    </source>
</evidence>
<proteinExistence type="predicted"/>
<dbReference type="SUPFAM" id="SSF52172">
    <property type="entry name" value="CheY-like"/>
    <property type="match status" value="1"/>
</dbReference>
<dbReference type="InterPro" id="IPR001789">
    <property type="entry name" value="Sig_transdc_resp-reg_receiver"/>
</dbReference>
<feature type="modified residue" description="4-aspartylphosphate" evidence="1">
    <location>
        <position position="70"/>
    </location>
</feature>
<gene>
    <name evidence="3" type="ORF">ACFSTE_06235</name>
</gene>
<dbReference type="EMBL" id="JBHULX010000004">
    <property type="protein sequence ID" value="MFD2590424.1"/>
    <property type="molecule type" value="Genomic_DNA"/>
</dbReference>
<dbReference type="Gene3D" id="3.40.50.2300">
    <property type="match status" value="1"/>
</dbReference>
<dbReference type="PANTHER" id="PTHR44520:SF2">
    <property type="entry name" value="RESPONSE REGULATOR RCP1"/>
    <property type="match status" value="1"/>
</dbReference>
<protein>
    <submittedName>
        <fullName evidence="3">Response regulator</fullName>
    </submittedName>
</protein>
<reference evidence="4" key="1">
    <citation type="journal article" date="2019" name="Int. J. Syst. Evol. Microbiol.">
        <title>The Global Catalogue of Microorganisms (GCM) 10K type strain sequencing project: providing services to taxonomists for standard genome sequencing and annotation.</title>
        <authorList>
            <consortium name="The Broad Institute Genomics Platform"/>
            <consortium name="The Broad Institute Genome Sequencing Center for Infectious Disease"/>
            <person name="Wu L."/>
            <person name="Ma J."/>
        </authorList>
    </citation>
    <scope>NUCLEOTIDE SEQUENCE [LARGE SCALE GENOMIC DNA]</scope>
    <source>
        <strain evidence="4">KCTC 42423</strain>
    </source>
</reference>
<dbReference type="SMART" id="SM00448">
    <property type="entry name" value="REC"/>
    <property type="match status" value="1"/>
</dbReference>
<evidence type="ECO:0000256" key="1">
    <source>
        <dbReference type="PROSITE-ProRule" id="PRU00169"/>
    </source>
</evidence>
<evidence type="ECO:0000313" key="3">
    <source>
        <dbReference type="EMBL" id="MFD2590424.1"/>
    </source>
</evidence>
<organism evidence="3 4">
    <name type="scientific">Aquimarina hainanensis</name>
    <dbReference type="NCBI Taxonomy" id="1578017"/>
    <lineage>
        <taxon>Bacteria</taxon>
        <taxon>Pseudomonadati</taxon>
        <taxon>Bacteroidota</taxon>
        <taxon>Flavobacteriia</taxon>
        <taxon>Flavobacteriales</taxon>
        <taxon>Flavobacteriaceae</taxon>
        <taxon>Aquimarina</taxon>
    </lineage>
</organism>
<sequence>MKKVNCILLVDDSPSTNFFNKKLIQVADIANEVHEALNGIEALDFLLKQGKFSEEHSSKKFPRPNIIFLDINMPLMDGFEFLEHYSKIKKKVRADMIVVFLTTSNWCKDRIKALDNTLIFDYIEKPLELSKLKTIAKHYINNFEVLH</sequence>
<comment type="caution">
    <text evidence="3">The sequence shown here is derived from an EMBL/GenBank/DDBJ whole genome shotgun (WGS) entry which is preliminary data.</text>
</comment>
<dbReference type="PROSITE" id="PS50110">
    <property type="entry name" value="RESPONSE_REGULATORY"/>
    <property type="match status" value="1"/>
</dbReference>
<evidence type="ECO:0000259" key="2">
    <source>
        <dbReference type="PROSITE" id="PS50110"/>
    </source>
</evidence>
<keyword evidence="1" id="KW-0597">Phosphoprotein</keyword>
<dbReference type="InterPro" id="IPR052893">
    <property type="entry name" value="TCS_response_regulator"/>
</dbReference>